<protein>
    <submittedName>
        <fullName evidence="3">Peptidase M16</fullName>
    </submittedName>
</protein>
<name>A0A7R7DSS0_9ACTN</name>
<accession>A0A7R7DSS0</accession>
<gene>
    <name evidence="3" type="ORF">Athai_44830</name>
</gene>
<proteinExistence type="predicted"/>
<dbReference type="EMBL" id="AP023355">
    <property type="protein sequence ID" value="BCJ36980.1"/>
    <property type="molecule type" value="Genomic_DNA"/>
</dbReference>
<dbReference type="InterPro" id="IPR011765">
    <property type="entry name" value="Pept_M16_N"/>
</dbReference>
<keyword evidence="4" id="KW-1185">Reference proteome</keyword>
<dbReference type="Pfam" id="PF00675">
    <property type="entry name" value="Peptidase_M16"/>
    <property type="match status" value="1"/>
</dbReference>
<evidence type="ECO:0000313" key="4">
    <source>
        <dbReference type="Proteomes" id="UP000611640"/>
    </source>
</evidence>
<feature type="domain" description="Peptidase M16 C-terminal" evidence="2">
    <location>
        <begin position="179"/>
        <end position="351"/>
    </location>
</feature>
<organism evidence="3 4">
    <name type="scientific">Actinocatenispora thailandica</name>
    <dbReference type="NCBI Taxonomy" id="227318"/>
    <lineage>
        <taxon>Bacteria</taxon>
        <taxon>Bacillati</taxon>
        <taxon>Actinomycetota</taxon>
        <taxon>Actinomycetes</taxon>
        <taxon>Micromonosporales</taxon>
        <taxon>Micromonosporaceae</taxon>
        <taxon>Actinocatenispora</taxon>
    </lineage>
</organism>
<dbReference type="Proteomes" id="UP000611640">
    <property type="component" value="Chromosome"/>
</dbReference>
<dbReference type="RefSeq" id="WP_203963253.1">
    <property type="nucleotide sequence ID" value="NZ_AP023355.1"/>
</dbReference>
<feature type="domain" description="Peptidase M16 N-terminal" evidence="1">
    <location>
        <begin position="62"/>
        <end position="171"/>
    </location>
</feature>
<dbReference type="Pfam" id="PF05193">
    <property type="entry name" value="Peptidase_M16_C"/>
    <property type="match status" value="1"/>
</dbReference>
<dbReference type="InterPro" id="IPR011249">
    <property type="entry name" value="Metalloenz_LuxS/M16"/>
</dbReference>
<dbReference type="SUPFAM" id="SSF63411">
    <property type="entry name" value="LuxS/MPP-like metallohydrolase"/>
    <property type="match status" value="2"/>
</dbReference>
<evidence type="ECO:0000259" key="1">
    <source>
        <dbReference type="Pfam" id="PF00675"/>
    </source>
</evidence>
<dbReference type="InterPro" id="IPR050361">
    <property type="entry name" value="MPP/UQCRC_Complex"/>
</dbReference>
<dbReference type="KEGG" id="atl:Athai_44830"/>
<reference evidence="3 4" key="1">
    <citation type="submission" date="2020-08" db="EMBL/GenBank/DDBJ databases">
        <title>Whole genome shotgun sequence of Actinocatenispora thailandica NBRC 105041.</title>
        <authorList>
            <person name="Komaki H."/>
            <person name="Tamura T."/>
        </authorList>
    </citation>
    <scope>NUCLEOTIDE SEQUENCE [LARGE SCALE GENOMIC DNA]</scope>
    <source>
        <strain evidence="3 4">NBRC 105041</strain>
    </source>
</reference>
<dbReference type="InterPro" id="IPR007863">
    <property type="entry name" value="Peptidase_M16_C"/>
</dbReference>
<dbReference type="PANTHER" id="PTHR11851">
    <property type="entry name" value="METALLOPROTEASE"/>
    <property type="match status" value="1"/>
</dbReference>
<dbReference type="GO" id="GO:0046872">
    <property type="term" value="F:metal ion binding"/>
    <property type="evidence" value="ECO:0007669"/>
    <property type="project" value="InterPro"/>
</dbReference>
<evidence type="ECO:0000313" key="3">
    <source>
        <dbReference type="EMBL" id="BCJ36980.1"/>
    </source>
</evidence>
<dbReference type="Gene3D" id="3.30.830.10">
    <property type="entry name" value="Metalloenzyme, LuxS/M16 peptidase-like"/>
    <property type="match status" value="2"/>
</dbReference>
<sequence>MSIPVPALTPARKLKLPRTAERTLANGLTVIAARRPAVPLVELRLRIPFAKTNVARGMLLAETLLSGTSELSNVELSAQLQRIGGQLGASADPDRLLLGGAALTSGLPRLLELLGLVLTDAVYPAGEVAAERDRLADQIQVAKTQPAYLAREALNRRVYGRHPYATQTAEPAQVAAVRPTALRALHAERVHPAGSVLVIVGDVPPAKALDAAEAALSSWNGGGKTVELPPVPPIEGGPVLLADRPGSVQSSLRVGLPAVGRTDPDHAALQLANLVFGGYFSSRLVENIREDKGYTYSPRSAVEHSAAGSAIVVSADVATEVTTPALVETWYELGRLASTPVGEDELEQARRYGIGTLQLSLATQAGLAGLMSSLAGSGLRLDWLTGHAERMASATTEQVSAVAAEYFAPTRAATVVLGDAKVVTPSLSAVFPLDPGDD</sequence>
<dbReference type="AlphaFoldDB" id="A0A7R7DSS0"/>
<dbReference type="PANTHER" id="PTHR11851:SF224">
    <property type="entry name" value="PROCESSING PROTEASE"/>
    <property type="match status" value="1"/>
</dbReference>
<evidence type="ECO:0000259" key="2">
    <source>
        <dbReference type="Pfam" id="PF05193"/>
    </source>
</evidence>